<evidence type="ECO:0000256" key="7">
    <source>
        <dbReference type="SAM" id="Phobius"/>
    </source>
</evidence>
<evidence type="ECO:0000313" key="9">
    <source>
        <dbReference type="EMBL" id="MFC4015606.1"/>
    </source>
</evidence>
<dbReference type="PROSITE" id="PS00211">
    <property type="entry name" value="ABC_TRANSPORTER_1"/>
    <property type="match status" value="1"/>
</dbReference>
<dbReference type="InterPro" id="IPR027417">
    <property type="entry name" value="P-loop_NTPase"/>
</dbReference>
<evidence type="ECO:0000259" key="8">
    <source>
        <dbReference type="PROSITE" id="PS50893"/>
    </source>
</evidence>
<dbReference type="RefSeq" id="WP_379535419.1">
    <property type="nucleotide sequence ID" value="NZ_JBHSBI010000047.1"/>
</dbReference>
<dbReference type="PROSITE" id="PS50893">
    <property type="entry name" value="ABC_TRANSPORTER_2"/>
    <property type="match status" value="1"/>
</dbReference>
<comment type="caution">
    <text evidence="9">The sequence shown here is derived from an EMBL/GenBank/DDBJ whole genome shotgun (WGS) entry which is preliminary data.</text>
</comment>
<keyword evidence="3" id="KW-0547">Nucleotide-binding</keyword>
<keyword evidence="6 7" id="KW-0472">Membrane</keyword>
<dbReference type="Pfam" id="PF00005">
    <property type="entry name" value="ABC_tran"/>
    <property type="match status" value="1"/>
</dbReference>
<evidence type="ECO:0000256" key="5">
    <source>
        <dbReference type="ARBA" id="ARBA00022989"/>
    </source>
</evidence>
<dbReference type="Gene3D" id="3.40.50.300">
    <property type="entry name" value="P-loop containing nucleotide triphosphate hydrolases"/>
    <property type="match status" value="1"/>
</dbReference>
<evidence type="ECO:0000256" key="1">
    <source>
        <dbReference type="ARBA" id="ARBA00004651"/>
    </source>
</evidence>
<feature type="domain" description="ABC transporter" evidence="8">
    <location>
        <begin position="380"/>
        <end position="622"/>
    </location>
</feature>
<sequence length="638" mass="67834">MELDRSPMTLARPRSRLASLRNAWRSLPRSSHVRFARLALRASRTWFAATLLATLLAATTPLATPMVTGALIGEVSAWQASAATPGSTALWWAAAIGACLLLQWLAASLLRVAAAALGERVDTMLQRGLMKAVMTSDGIEHLEDPATIDLISVGRETFRSSWGRPGQLAATLSGMVAGRAMMIGASLILARFQMPLAVALLAAALWTAREEKVASRQEAAHHYGSTELSRRMDYLHELGSTPPASKEVRVFGLSGLLLDRFTSTWRRSMDGVLTSLPVRPLLATTALATVVIGGLAWIVSAAVAGRLSPEAAAVQAQALMVCLAGMRLSSWTGLQTELATATLRRYERAAEAAAAARPAARSDGRLPARTGPDDLPREAIRFEGVSFSYPGGGEALRHLDLTVPAGRSLAVVGANGAGKTTLIKLLCRMYRPSDGRILVDGMDLASFDPAAWRRRLAAVFQDSMRFPLTARANIAFGRPHLASDQAGIEAAAVSAGIADDVAGLPHGWDTPLSSEYAGGSDMSGGQWQKIALARALFAVHHGAGVLILDEPAAHLDARSEARLHDEFLALTEGLTTVIISHRFSTVRRASSIAVLDEGRVVEQGSHDELMALDGAYARMFLLQSARFADAGAPEVRSG</sequence>
<evidence type="ECO:0000256" key="4">
    <source>
        <dbReference type="ARBA" id="ARBA00022840"/>
    </source>
</evidence>
<dbReference type="SUPFAM" id="SSF52540">
    <property type="entry name" value="P-loop containing nucleoside triphosphate hydrolases"/>
    <property type="match status" value="1"/>
</dbReference>
<dbReference type="PANTHER" id="PTHR24221:SF646">
    <property type="entry name" value="HAEMOLYSIN SECRETION ATP-BINDING PROTEIN"/>
    <property type="match status" value="1"/>
</dbReference>
<dbReference type="Proteomes" id="UP001595851">
    <property type="component" value="Unassembled WGS sequence"/>
</dbReference>
<dbReference type="InterPro" id="IPR036640">
    <property type="entry name" value="ABC1_TM_sf"/>
</dbReference>
<dbReference type="Gene3D" id="1.20.1560.10">
    <property type="entry name" value="ABC transporter type 1, transmembrane domain"/>
    <property type="match status" value="1"/>
</dbReference>
<dbReference type="InterPro" id="IPR003439">
    <property type="entry name" value="ABC_transporter-like_ATP-bd"/>
</dbReference>
<dbReference type="InterPro" id="IPR039421">
    <property type="entry name" value="Type_1_exporter"/>
</dbReference>
<dbReference type="PANTHER" id="PTHR24221">
    <property type="entry name" value="ATP-BINDING CASSETTE SUB-FAMILY B"/>
    <property type="match status" value="1"/>
</dbReference>
<reference evidence="10" key="1">
    <citation type="journal article" date="2019" name="Int. J. Syst. Evol. Microbiol.">
        <title>The Global Catalogue of Microorganisms (GCM) 10K type strain sequencing project: providing services to taxonomists for standard genome sequencing and annotation.</title>
        <authorList>
            <consortium name="The Broad Institute Genomics Platform"/>
            <consortium name="The Broad Institute Genome Sequencing Center for Infectious Disease"/>
            <person name="Wu L."/>
            <person name="Ma J."/>
        </authorList>
    </citation>
    <scope>NUCLEOTIDE SEQUENCE [LARGE SCALE GENOMIC DNA]</scope>
    <source>
        <strain evidence="10">TBRC 1276</strain>
    </source>
</reference>
<dbReference type="EMBL" id="JBHSBI010000047">
    <property type="protein sequence ID" value="MFC4015606.1"/>
    <property type="molecule type" value="Genomic_DNA"/>
</dbReference>
<evidence type="ECO:0000313" key="10">
    <source>
        <dbReference type="Proteomes" id="UP001595851"/>
    </source>
</evidence>
<accession>A0ABV8GPJ3</accession>
<evidence type="ECO:0000256" key="3">
    <source>
        <dbReference type="ARBA" id="ARBA00022741"/>
    </source>
</evidence>
<protein>
    <submittedName>
        <fullName evidence="9">ABC transporter ATP-binding protein</fullName>
    </submittedName>
</protein>
<keyword evidence="2 7" id="KW-0812">Transmembrane</keyword>
<proteinExistence type="predicted"/>
<keyword evidence="5 7" id="KW-1133">Transmembrane helix</keyword>
<name>A0ABV8GPJ3_9ACTN</name>
<evidence type="ECO:0000256" key="6">
    <source>
        <dbReference type="ARBA" id="ARBA00023136"/>
    </source>
</evidence>
<feature type="transmembrane region" description="Helical" evidence="7">
    <location>
        <begin position="92"/>
        <end position="117"/>
    </location>
</feature>
<evidence type="ECO:0000256" key="2">
    <source>
        <dbReference type="ARBA" id="ARBA00022692"/>
    </source>
</evidence>
<gene>
    <name evidence="9" type="ORF">ACFOY2_50935</name>
</gene>
<dbReference type="InterPro" id="IPR003593">
    <property type="entry name" value="AAA+_ATPase"/>
</dbReference>
<dbReference type="SUPFAM" id="SSF90123">
    <property type="entry name" value="ABC transporter transmembrane region"/>
    <property type="match status" value="1"/>
</dbReference>
<dbReference type="InterPro" id="IPR017871">
    <property type="entry name" value="ABC_transporter-like_CS"/>
</dbReference>
<dbReference type="SMART" id="SM00382">
    <property type="entry name" value="AAA"/>
    <property type="match status" value="1"/>
</dbReference>
<dbReference type="GO" id="GO:0005524">
    <property type="term" value="F:ATP binding"/>
    <property type="evidence" value="ECO:0007669"/>
    <property type="project" value="UniProtKB-KW"/>
</dbReference>
<keyword evidence="10" id="KW-1185">Reference proteome</keyword>
<organism evidence="9 10">
    <name type="scientific">Nonomuraea purpurea</name>
    <dbReference type="NCBI Taxonomy" id="1849276"/>
    <lineage>
        <taxon>Bacteria</taxon>
        <taxon>Bacillati</taxon>
        <taxon>Actinomycetota</taxon>
        <taxon>Actinomycetes</taxon>
        <taxon>Streptosporangiales</taxon>
        <taxon>Streptosporangiaceae</taxon>
        <taxon>Nonomuraea</taxon>
    </lineage>
</organism>
<keyword evidence="4 9" id="KW-0067">ATP-binding</keyword>
<feature type="transmembrane region" description="Helical" evidence="7">
    <location>
        <begin position="281"/>
        <end position="304"/>
    </location>
</feature>
<comment type="subcellular location">
    <subcellularLocation>
        <location evidence="1">Cell membrane</location>
        <topology evidence="1">Multi-pass membrane protein</topology>
    </subcellularLocation>
</comment>